<dbReference type="CDD" id="cd02209">
    <property type="entry name" value="cupin_XRE_C"/>
    <property type="match status" value="1"/>
</dbReference>
<dbReference type="CDD" id="cd00093">
    <property type="entry name" value="HTH_XRE"/>
    <property type="match status" value="1"/>
</dbReference>
<comment type="caution">
    <text evidence="3">The sequence shown here is derived from an EMBL/GenBank/DDBJ whole genome shotgun (WGS) entry which is preliminary data.</text>
</comment>
<keyword evidence="1" id="KW-0238">DNA-binding</keyword>
<dbReference type="GO" id="GO:0003677">
    <property type="term" value="F:DNA binding"/>
    <property type="evidence" value="ECO:0007669"/>
    <property type="project" value="UniProtKB-KW"/>
</dbReference>
<dbReference type="PROSITE" id="PS50943">
    <property type="entry name" value="HTH_CROC1"/>
    <property type="match status" value="1"/>
</dbReference>
<dbReference type="AlphaFoldDB" id="A0AAQ1G9A2"/>
<evidence type="ECO:0000259" key="2">
    <source>
        <dbReference type="PROSITE" id="PS50943"/>
    </source>
</evidence>
<dbReference type="SUPFAM" id="SSF47413">
    <property type="entry name" value="lambda repressor-like DNA-binding domains"/>
    <property type="match status" value="1"/>
</dbReference>
<dbReference type="PANTHER" id="PTHR46797:SF11">
    <property type="entry name" value="HTH-TYPE TRANSCRIPTIONAL REGULATOR PUUR"/>
    <property type="match status" value="1"/>
</dbReference>
<protein>
    <submittedName>
        <fullName evidence="3">Helix-turn-helix</fullName>
    </submittedName>
</protein>
<dbReference type="Pfam" id="PF07883">
    <property type="entry name" value="Cupin_2"/>
    <property type="match status" value="1"/>
</dbReference>
<dbReference type="InterPro" id="IPR011051">
    <property type="entry name" value="RmlC_Cupin_sf"/>
</dbReference>
<dbReference type="Gene3D" id="2.60.120.10">
    <property type="entry name" value="Jelly Rolls"/>
    <property type="match status" value="1"/>
</dbReference>
<dbReference type="EMBL" id="FNVE01000012">
    <property type="protein sequence ID" value="SEG62841.1"/>
    <property type="molecule type" value="Genomic_DNA"/>
</dbReference>
<name>A0AAQ1G9A2_9GAMM</name>
<feature type="domain" description="HTH cro/C1-type" evidence="2">
    <location>
        <begin position="43"/>
        <end position="97"/>
    </location>
</feature>
<dbReference type="SUPFAM" id="SSF51182">
    <property type="entry name" value="RmlC-like cupins"/>
    <property type="match status" value="1"/>
</dbReference>
<organism evidence="3 4">
    <name type="scientific">Halopseudomonas aestusnigri</name>
    <dbReference type="NCBI Taxonomy" id="857252"/>
    <lineage>
        <taxon>Bacteria</taxon>
        <taxon>Pseudomonadati</taxon>
        <taxon>Pseudomonadota</taxon>
        <taxon>Gammaproteobacteria</taxon>
        <taxon>Pseudomonadales</taxon>
        <taxon>Pseudomonadaceae</taxon>
        <taxon>Halopseudomonas</taxon>
    </lineage>
</organism>
<dbReference type="InterPro" id="IPR013096">
    <property type="entry name" value="Cupin_2"/>
</dbReference>
<accession>A0AAQ1G9A2</accession>
<dbReference type="SMART" id="SM00530">
    <property type="entry name" value="HTH_XRE"/>
    <property type="match status" value="1"/>
</dbReference>
<dbReference type="InterPro" id="IPR050807">
    <property type="entry name" value="TransReg_Diox_bact_type"/>
</dbReference>
<dbReference type="GO" id="GO:0005829">
    <property type="term" value="C:cytosol"/>
    <property type="evidence" value="ECO:0007669"/>
    <property type="project" value="TreeGrafter"/>
</dbReference>
<evidence type="ECO:0000256" key="1">
    <source>
        <dbReference type="ARBA" id="ARBA00023125"/>
    </source>
</evidence>
<dbReference type="GO" id="GO:0003700">
    <property type="term" value="F:DNA-binding transcription factor activity"/>
    <property type="evidence" value="ECO:0007669"/>
    <property type="project" value="TreeGrafter"/>
</dbReference>
<keyword evidence="4" id="KW-1185">Reference proteome</keyword>
<evidence type="ECO:0000313" key="4">
    <source>
        <dbReference type="Proteomes" id="UP000243518"/>
    </source>
</evidence>
<reference evidence="3 4" key="1">
    <citation type="submission" date="2016-10" db="EMBL/GenBank/DDBJ databases">
        <authorList>
            <person name="Varghese N."/>
            <person name="Submissions S."/>
        </authorList>
    </citation>
    <scope>NUCLEOTIDE SEQUENCE [LARGE SCALE GENOMIC DNA]</scope>
    <source>
        <strain evidence="3 4">CECT 8317</strain>
    </source>
</reference>
<dbReference type="PANTHER" id="PTHR46797">
    <property type="entry name" value="HTH-TYPE TRANSCRIPTIONAL REGULATOR"/>
    <property type="match status" value="1"/>
</dbReference>
<dbReference type="Pfam" id="PF01381">
    <property type="entry name" value="HTH_3"/>
    <property type="match status" value="1"/>
</dbReference>
<evidence type="ECO:0000313" key="3">
    <source>
        <dbReference type="EMBL" id="SEG62841.1"/>
    </source>
</evidence>
<gene>
    <name evidence="3" type="ORF">SAMN05216586_11235</name>
</gene>
<dbReference type="Gene3D" id="1.10.260.40">
    <property type="entry name" value="lambda repressor-like DNA-binding domains"/>
    <property type="match status" value="1"/>
</dbReference>
<dbReference type="Proteomes" id="UP000243518">
    <property type="component" value="Unassembled WGS sequence"/>
</dbReference>
<sequence length="218" mass="24004">MAAARLLKILNSRAIIPRVERPPEAFSPTIPRRNLPLDVGARLKTIRKLKGLSQRELAKRAGVTNSTISMIEKNSVSPSVSSLKKVLSGIPMSLVDFFSLELEEDTQRKVIYRADELLDIGSNEVTMKLVGKGHPNRAFSFLNETYPPGSDTGPDMLNHEGEEAGTVVSGQLEVTVGSEVYVLETGDSYYFDSNQPHRFRNPFDVPCVLISATTPANF</sequence>
<proteinExistence type="predicted"/>
<dbReference type="FunFam" id="1.10.260.40:FF:000016">
    <property type="entry name" value="HTH-type transcriptional regulator PuuR"/>
    <property type="match status" value="1"/>
</dbReference>
<dbReference type="InterPro" id="IPR010982">
    <property type="entry name" value="Lambda_DNA-bd_dom_sf"/>
</dbReference>
<dbReference type="InterPro" id="IPR014710">
    <property type="entry name" value="RmlC-like_jellyroll"/>
</dbReference>
<dbReference type="InterPro" id="IPR001387">
    <property type="entry name" value="Cro/C1-type_HTH"/>
</dbReference>